<evidence type="ECO:0000259" key="2">
    <source>
        <dbReference type="PROSITE" id="PS50011"/>
    </source>
</evidence>
<dbReference type="AlphaFoldDB" id="A0AA39N343"/>
<organism evidence="3 4">
    <name type="scientific">Armillaria tabescens</name>
    <name type="common">Ringless honey mushroom</name>
    <name type="synonym">Agaricus tabescens</name>
    <dbReference type="NCBI Taxonomy" id="1929756"/>
    <lineage>
        <taxon>Eukaryota</taxon>
        <taxon>Fungi</taxon>
        <taxon>Dikarya</taxon>
        <taxon>Basidiomycota</taxon>
        <taxon>Agaricomycotina</taxon>
        <taxon>Agaricomycetes</taxon>
        <taxon>Agaricomycetidae</taxon>
        <taxon>Agaricales</taxon>
        <taxon>Marasmiineae</taxon>
        <taxon>Physalacriaceae</taxon>
        <taxon>Desarmillaria</taxon>
    </lineage>
</organism>
<accession>A0AA39N343</accession>
<dbReference type="GO" id="GO:0004672">
    <property type="term" value="F:protein kinase activity"/>
    <property type="evidence" value="ECO:0007669"/>
    <property type="project" value="InterPro"/>
</dbReference>
<gene>
    <name evidence="3" type="ORF">EV420DRAFT_1481307</name>
</gene>
<feature type="compositionally biased region" description="Low complexity" evidence="1">
    <location>
        <begin position="332"/>
        <end position="342"/>
    </location>
</feature>
<feature type="compositionally biased region" description="Polar residues" evidence="1">
    <location>
        <begin position="352"/>
        <end position="363"/>
    </location>
</feature>
<proteinExistence type="predicted"/>
<protein>
    <recommendedName>
        <fullName evidence="2">Protein kinase domain-containing protein</fullName>
    </recommendedName>
</protein>
<name>A0AA39N343_ARMTA</name>
<dbReference type="InterPro" id="IPR000719">
    <property type="entry name" value="Prot_kinase_dom"/>
</dbReference>
<feature type="region of interest" description="Disordered" evidence="1">
    <location>
        <begin position="323"/>
        <end position="363"/>
    </location>
</feature>
<comment type="caution">
    <text evidence="3">The sequence shown here is derived from an EMBL/GenBank/DDBJ whole genome shotgun (WGS) entry which is preliminary data.</text>
</comment>
<dbReference type="RefSeq" id="XP_060328960.1">
    <property type="nucleotide sequence ID" value="XM_060469760.1"/>
</dbReference>
<dbReference type="InterPro" id="IPR011009">
    <property type="entry name" value="Kinase-like_dom_sf"/>
</dbReference>
<evidence type="ECO:0000313" key="3">
    <source>
        <dbReference type="EMBL" id="KAK0455450.1"/>
    </source>
</evidence>
<dbReference type="SUPFAM" id="SSF56112">
    <property type="entry name" value="Protein kinase-like (PK-like)"/>
    <property type="match status" value="1"/>
</dbReference>
<evidence type="ECO:0000256" key="1">
    <source>
        <dbReference type="SAM" id="MobiDB-lite"/>
    </source>
</evidence>
<dbReference type="InterPro" id="IPR040976">
    <property type="entry name" value="Pkinase_fungal"/>
</dbReference>
<dbReference type="PROSITE" id="PS50011">
    <property type="entry name" value="PROTEIN_KINASE_DOM"/>
    <property type="match status" value="1"/>
</dbReference>
<feature type="domain" description="Protein kinase" evidence="2">
    <location>
        <begin position="1"/>
        <end position="230"/>
    </location>
</feature>
<evidence type="ECO:0000313" key="4">
    <source>
        <dbReference type="Proteomes" id="UP001175211"/>
    </source>
</evidence>
<dbReference type="GeneID" id="85353308"/>
<dbReference type="GO" id="GO:0005524">
    <property type="term" value="F:ATP binding"/>
    <property type="evidence" value="ECO:0007669"/>
    <property type="project" value="InterPro"/>
</dbReference>
<dbReference type="PROSITE" id="PS00109">
    <property type="entry name" value="PROTEIN_KINASE_TYR"/>
    <property type="match status" value="1"/>
</dbReference>
<dbReference type="Proteomes" id="UP001175211">
    <property type="component" value="Unassembled WGS sequence"/>
</dbReference>
<dbReference type="EMBL" id="JAUEPS010000025">
    <property type="protein sequence ID" value="KAK0455450.1"/>
    <property type="molecule type" value="Genomic_DNA"/>
</dbReference>
<dbReference type="Pfam" id="PF17667">
    <property type="entry name" value="Pkinase_fungal"/>
    <property type="match status" value="1"/>
</dbReference>
<sequence>MTSGGEALDKSRTIKIFLMAMYDILEALRYGIKKHVMHRDISPRNILVNLFGVPTEALVEPTFTKTILDNSGQRHPPTALLCDLDNSGIFEGETDYRSIELLKSPTMKGTPMFIARAVEAGRLLGGGHLFSPMPELSNKAIAERYVGCYQGEAMRTFRDEEGKCHGGRPNESRQREAYFSDETTKALFYHQPRHDVESVGWCIIAFCLRSQPEDRQGVEDSTEELKRVWLLLSGPEREIVLRMTRQDWERALHPSLKFLSVFLVKLCMQMGPEYGLLEPPPAEDHLHEAFQRLLLNQISEMEKDVDLDTMTFREVIPELQRAEHRKMDVPFGPSTGQSSDSPSESERRPTKRSASIQDEPTTS</sequence>
<reference evidence="3" key="1">
    <citation type="submission" date="2023-06" db="EMBL/GenBank/DDBJ databases">
        <authorList>
            <consortium name="Lawrence Berkeley National Laboratory"/>
            <person name="Ahrendt S."/>
            <person name="Sahu N."/>
            <person name="Indic B."/>
            <person name="Wong-Bajracharya J."/>
            <person name="Merenyi Z."/>
            <person name="Ke H.-M."/>
            <person name="Monk M."/>
            <person name="Kocsube S."/>
            <person name="Drula E."/>
            <person name="Lipzen A."/>
            <person name="Balint B."/>
            <person name="Henrissat B."/>
            <person name="Andreopoulos B."/>
            <person name="Martin F.M."/>
            <person name="Harder C.B."/>
            <person name="Rigling D."/>
            <person name="Ford K.L."/>
            <person name="Foster G.D."/>
            <person name="Pangilinan J."/>
            <person name="Papanicolaou A."/>
            <person name="Barry K."/>
            <person name="LaButti K."/>
            <person name="Viragh M."/>
            <person name="Koriabine M."/>
            <person name="Yan M."/>
            <person name="Riley R."/>
            <person name="Champramary S."/>
            <person name="Plett K.L."/>
            <person name="Tsai I.J."/>
            <person name="Slot J."/>
            <person name="Sipos G."/>
            <person name="Plett J."/>
            <person name="Nagy L.G."/>
            <person name="Grigoriev I.V."/>
        </authorList>
    </citation>
    <scope>NUCLEOTIDE SEQUENCE</scope>
    <source>
        <strain evidence="3">CCBAS 213</strain>
    </source>
</reference>
<dbReference type="Gene3D" id="1.10.510.10">
    <property type="entry name" value="Transferase(Phosphotransferase) domain 1"/>
    <property type="match status" value="1"/>
</dbReference>
<keyword evidence="4" id="KW-1185">Reference proteome</keyword>
<dbReference type="InterPro" id="IPR008266">
    <property type="entry name" value="Tyr_kinase_AS"/>
</dbReference>